<keyword evidence="3" id="KW-1185">Reference proteome</keyword>
<comment type="caution">
    <text evidence="2">The sequence shown here is derived from an EMBL/GenBank/DDBJ whole genome shotgun (WGS) entry which is preliminary data.</text>
</comment>
<protein>
    <submittedName>
        <fullName evidence="2">Uncharacterized protein</fullName>
    </submittedName>
</protein>
<dbReference type="Proteomes" id="UP001175211">
    <property type="component" value="Unassembled WGS sequence"/>
</dbReference>
<feature type="region of interest" description="Disordered" evidence="1">
    <location>
        <begin position="150"/>
        <end position="171"/>
    </location>
</feature>
<gene>
    <name evidence="2" type="ORF">EV420DRAFT_1534781</name>
</gene>
<dbReference type="EMBL" id="JAUEPS010000013">
    <property type="protein sequence ID" value="KAK0460050.1"/>
    <property type="molecule type" value="Genomic_DNA"/>
</dbReference>
<dbReference type="GeneID" id="85356357"/>
<dbReference type="AlphaFoldDB" id="A0AA39KHC2"/>
<accession>A0AA39KHC2</accession>
<reference evidence="2" key="1">
    <citation type="submission" date="2023-06" db="EMBL/GenBank/DDBJ databases">
        <authorList>
            <consortium name="Lawrence Berkeley National Laboratory"/>
            <person name="Ahrendt S."/>
            <person name="Sahu N."/>
            <person name="Indic B."/>
            <person name="Wong-Bajracharya J."/>
            <person name="Merenyi Z."/>
            <person name="Ke H.-M."/>
            <person name="Monk M."/>
            <person name="Kocsube S."/>
            <person name="Drula E."/>
            <person name="Lipzen A."/>
            <person name="Balint B."/>
            <person name="Henrissat B."/>
            <person name="Andreopoulos B."/>
            <person name="Martin F.M."/>
            <person name="Harder C.B."/>
            <person name="Rigling D."/>
            <person name="Ford K.L."/>
            <person name="Foster G.D."/>
            <person name="Pangilinan J."/>
            <person name="Papanicolaou A."/>
            <person name="Barry K."/>
            <person name="LaButti K."/>
            <person name="Viragh M."/>
            <person name="Koriabine M."/>
            <person name="Yan M."/>
            <person name="Riley R."/>
            <person name="Champramary S."/>
            <person name="Plett K.L."/>
            <person name="Tsai I.J."/>
            <person name="Slot J."/>
            <person name="Sipos G."/>
            <person name="Plett J."/>
            <person name="Nagy L.G."/>
            <person name="Grigoriev I.V."/>
        </authorList>
    </citation>
    <scope>NUCLEOTIDE SEQUENCE</scope>
    <source>
        <strain evidence="2">CCBAS 213</strain>
    </source>
</reference>
<proteinExistence type="predicted"/>
<name>A0AA39KHC2_ARMTA</name>
<organism evidence="2 3">
    <name type="scientific">Armillaria tabescens</name>
    <name type="common">Ringless honey mushroom</name>
    <name type="synonym">Agaricus tabescens</name>
    <dbReference type="NCBI Taxonomy" id="1929756"/>
    <lineage>
        <taxon>Eukaryota</taxon>
        <taxon>Fungi</taxon>
        <taxon>Dikarya</taxon>
        <taxon>Basidiomycota</taxon>
        <taxon>Agaricomycotina</taxon>
        <taxon>Agaricomycetes</taxon>
        <taxon>Agaricomycetidae</taxon>
        <taxon>Agaricales</taxon>
        <taxon>Marasmiineae</taxon>
        <taxon>Physalacriaceae</taxon>
        <taxon>Desarmillaria</taxon>
    </lineage>
</organism>
<dbReference type="RefSeq" id="XP_060332176.1">
    <property type="nucleotide sequence ID" value="XM_060472809.1"/>
</dbReference>
<evidence type="ECO:0000313" key="3">
    <source>
        <dbReference type="Proteomes" id="UP001175211"/>
    </source>
</evidence>
<sequence>MPTKYLAQQLRSDVIKHLTMIYPSKMNELQTYRYLRIPNSDSHSLRAIAMARDHDVPIILPAAFYFASAIAPSQLVGLHPKPRPDDLAAILAGREKITRAAYRTAWSWLFKRLTVDTCYNTRLCEERRLSMIQNISLSPEDAPRLFLRGMPHEDEEDRREDSESSDSDSEYEEERVCRPCLEDWIFSERKNYKKVWNNLPLYFKLPKWEVLLKDSE</sequence>
<feature type="compositionally biased region" description="Acidic residues" evidence="1">
    <location>
        <begin position="153"/>
        <end position="171"/>
    </location>
</feature>
<evidence type="ECO:0000313" key="2">
    <source>
        <dbReference type="EMBL" id="KAK0460050.1"/>
    </source>
</evidence>
<evidence type="ECO:0000256" key="1">
    <source>
        <dbReference type="SAM" id="MobiDB-lite"/>
    </source>
</evidence>